<dbReference type="PROSITE" id="PS50106">
    <property type="entry name" value="PDZ"/>
    <property type="match status" value="1"/>
</dbReference>
<keyword evidence="3" id="KW-0479">Metal-binding</keyword>
<accession>A0A9D4R8P6</accession>
<feature type="compositionally biased region" description="Acidic residues" evidence="4">
    <location>
        <begin position="14"/>
        <end position="24"/>
    </location>
</feature>
<evidence type="ECO:0000256" key="4">
    <source>
        <dbReference type="SAM" id="MobiDB-lite"/>
    </source>
</evidence>
<evidence type="ECO:0000256" key="2">
    <source>
        <dbReference type="ARBA" id="ARBA00022490"/>
    </source>
</evidence>
<dbReference type="AlphaFoldDB" id="A0A9D4R8P6"/>
<feature type="domain" description="PDZ" evidence="5">
    <location>
        <begin position="44"/>
        <end position="116"/>
    </location>
</feature>
<keyword evidence="2" id="KW-0963">Cytoplasm</keyword>
<dbReference type="GO" id="GO:0005912">
    <property type="term" value="C:adherens junction"/>
    <property type="evidence" value="ECO:0007669"/>
    <property type="project" value="TreeGrafter"/>
</dbReference>
<dbReference type="Pfam" id="PF00595">
    <property type="entry name" value="PDZ"/>
    <property type="match status" value="1"/>
</dbReference>
<dbReference type="GO" id="GO:0030036">
    <property type="term" value="P:actin cytoskeleton organization"/>
    <property type="evidence" value="ECO:0007669"/>
    <property type="project" value="TreeGrafter"/>
</dbReference>
<dbReference type="GO" id="GO:0031941">
    <property type="term" value="C:filamentous actin"/>
    <property type="evidence" value="ECO:0007669"/>
    <property type="project" value="TreeGrafter"/>
</dbReference>
<dbReference type="PANTHER" id="PTHR24214:SF38">
    <property type="entry name" value="PDZ AND LIM DOMAIN PROTEIN ZASP-RELATED"/>
    <property type="match status" value="1"/>
</dbReference>
<dbReference type="GO" id="GO:0001725">
    <property type="term" value="C:stress fiber"/>
    <property type="evidence" value="ECO:0007669"/>
    <property type="project" value="TreeGrafter"/>
</dbReference>
<name>A0A9D4R8P6_DREPO</name>
<keyword evidence="7" id="KW-1185">Reference proteome</keyword>
<evidence type="ECO:0000313" key="7">
    <source>
        <dbReference type="Proteomes" id="UP000828390"/>
    </source>
</evidence>
<feature type="region of interest" description="Disordered" evidence="4">
    <location>
        <begin position="1"/>
        <end position="37"/>
    </location>
</feature>
<dbReference type="Gene3D" id="2.30.42.10">
    <property type="match status" value="1"/>
</dbReference>
<dbReference type="InterPro" id="IPR001478">
    <property type="entry name" value="PDZ"/>
</dbReference>
<dbReference type="PANTHER" id="PTHR24214">
    <property type="entry name" value="PDZ AND LIM DOMAIN PROTEIN ZASP"/>
    <property type="match status" value="1"/>
</dbReference>
<reference evidence="6" key="2">
    <citation type="submission" date="2020-11" db="EMBL/GenBank/DDBJ databases">
        <authorList>
            <person name="McCartney M.A."/>
            <person name="Auch B."/>
            <person name="Kono T."/>
            <person name="Mallez S."/>
            <person name="Becker A."/>
            <person name="Gohl D.M."/>
            <person name="Silverstein K.A.T."/>
            <person name="Koren S."/>
            <person name="Bechman K.B."/>
            <person name="Herman A."/>
            <person name="Abrahante J.E."/>
            <person name="Garbe J."/>
        </authorList>
    </citation>
    <scope>NUCLEOTIDE SEQUENCE</scope>
    <source>
        <strain evidence="6">Duluth1</strain>
        <tissue evidence="6">Whole animal</tissue>
    </source>
</reference>
<evidence type="ECO:0000313" key="6">
    <source>
        <dbReference type="EMBL" id="KAH3857852.1"/>
    </source>
</evidence>
<evidence type="ECO:0000256" key="1">
    <source>
        <dbReference type="ARBA" id="ARBA00004496"/>
    </source>
</evidence>
<dbReference type="GO" id="GO:0003779">
    <property type="term" value="F:actin binding"/>
    <property type="evidence" value="ECO:0007669"/>
    <property type="project" value="TreeGrafter"/>
</dbReference>
<proteinExistence type="predicted"/>
<feature type="non-terminal residue" evidence="6">
    <location>
        <position position="1"/>
    </location>
</feature>
<comment type="caution">
    <text evidence="6">The sequence shown here is derived from an EMBL/GenBank/DDBJ whole genome shotgun (WGS) entry which is preliminary data.</text>
</comment>
<protein>
    <recommendedName>
        <fullName evidence="5">PDZ domain-containing protein</fullName>
    </recommendedName>
</protein>
<organism evidence="6 7">
    <name type="scientific">Dreissena polymorpha</name>
    <name type="common">Zebra mussel</name>
    <name type="synonym">Mytilus polymorpha</name>
    <dbReference type="NCBI Taxonomy" id="45954"/>
    <lineage>
        <taxon>Eukaryota</taxon>
        <taxon>Metazoa</taxon>
        <taxon>Spiralia</taxon>
        <taxon>Lophotrochozoa</taxon>
        <taxon>Mollusca</taxon>
        <taxon>Bivalvia</taxon>
        <taxon>Autobranchia</taxon>
        <taxon>Heteroconchia</taxon>
        <taxon>Euheterodonta</taxon>
        <taxon>Imparidentia</taxon>
        <taxon>Neoheterodontei</taxon>
        <taxon>Myida</taxon>
        <taxon>Dreissenoidea</taxon>
        <taxon>Dreissenidae</taxon>
        <taxon>Dreissena</taxon>
    </lineage>
</organism>
<gene>
    <name evidence="6" type="ORF">DPMN_100467</name>
</gene>
<dbReference type="GO" id="GO:0005737">
    <property type="term" value="C:cytoplasm"/>
    <property type="evidence" value="ECO:0007669"/>
    <property type="project" value="UniProtKB-SubCell"/>
</dbReference>
<evidence type="ECO:0000259" key="5">
    <source>
        <dbReference type="PROSITE" id="PS50106"/>
    </source>
</evidence>
<reference evidence="6" key="1">
    <citation type="journal article" date="2019" name="bioRxiv">
        <title>The Genome of the Zebra Mussel, Dreissena polymorpha: A Resource for Invasive Species Research.</title>
        <authorList>
            <person name="McCartney M.A."/>
            <person name="Auch B."/>
            <person name="Kono T."/>
            <person name="Mallez S."/>
            <person name="Zhang Y."/>
            <person name="Obille A."/>
            <person name="Becker A."/>
            <person name="Abrahante J.E."/>
            <person name="Garbe J."/>
            <person name="Badalamenti J.P."/>
            <person name="Herman A."/>
            <person name="Mangelson H."/>
            <person name="Liachko I."/>
            <person name="Sullivan S."/>
            <person name="Sone E.D."/>
            <person name="Koren S."/>
            <person name="Silverstein K.A.T."/>
            <person name="Beckman K.B."/>
            <person name="Gohl D.M."/>
        </authorList>
    </citation>
    <scope>NUCLEOTIDE SEQUENCE</scope>
    <source>
        <strain evidence="6">Duluth1</strain>
        <tissue evidence="6">Whole animal</tissue>
    </source>
</reference>
<dbReference type="Proteomes" id="UP000828390">
    <property type="component" value="Unassembled WGS sequence"/>
</dbReference>
<comment type="subcellular location">
    <subcellularLocation>
        <location evidence="1">Cytoplasm</location>
    </subcellularLocation>
</comment>
<dbReference type="GO" id="GO:0051371">
    <property type="term" value="F:muscle alpha-actinin binding"/>
    <property type="evidence" value="ECO:0007669"/>
    <property type="project" value="TreeGrafter"/>
</dbReference>
<keyword evidence="3" id="KW-0862">Zinc</keyword>
<dbReference type="InterPro" id="IPR050604">
    <property type="entry name" value="PDZ-LIM_domain"/>
</dbReference>
<sequence length="116" mass="12515">MMDVSFMSGAEADVSSDESSEEELPLPPSPLREGTGEPFTVVLKGGRPWGFKLTTGSESKSSIMISEFDAGGKAISSGQLRVGDHVLAVNEVRCHTQTEARQLIESAFNTLTLRVW</sequence>
<dbReference type="SUPFAM" id="SSF50156">
    <property type="entry name" value="PDZ domain-like"/>
    <property type="match status" value="1"/>
</dbReference>
<dbReference type="GO" id="GO:0061061">
    <property type="term" value="P:muscle structure development"/>
    <property type="evidence" value="ECO:0007669"/>
    <property type="project" value="TreeGrafter"/>
</dbReference>
<evidence type="ECO:0000256" key="3">
    <source>
        <dbReference type="ARBA" id="ARBA00023038"/>
    </source>
</evidence>
<dbReference type="EMBL" id="JAIWYP010000003">
    <property type="protein sequence ID" value="KAH3857852.1"/>
    <property type="molecule type" value="Genomic_DNA"/>
</dbReference>
<dbReference type="InterPro" id="IPR036034">
    <property type="entry name" value="PDZ_sf"/>
</dbReference>
<keyword evidence="3" id="KW-0440">LIM domain</keyword>